<evidence type="ECO:0000259" key="1">
    <source>
        <dbReference type="Pfam" id="PF14111"/>
    </source>
</evidence>
<dbReference type="Proteomes" id="UP000249390">
    <property type="component" value="Unassembled WGS sequence"/>
</dbReference>
<dbReference type="AlphaFoldDB" id="A0A328D1D6"/>
<comment type="caution">
    <text evidence="2">The sequence shown here is derived from an EMBL/GenBank/DDBJ whole genome shotgun (WGS) entry which is preliminary data.</text>
</comment>
<proteinExistence type="predicted"/>
<reference evidence="2 3" key="1">
    <citation type="submission" date="2018-06" db="EMBL/GenBank/DDBJ databases">
        <title>The Genome of Cuscuta australis (Dodder) Provides Insight into the Evolution of Plant Parasitism.</title>
        <authorList>
            <person name="Liu H."/>
        </authorList>
    </citation>
    <scope>NUCLEOTIDE SEQUENCE [LARGE SCALE GENOMIC DNA]</scope>
    <source>
        <strain evidence="3">cv. Yunnan</strain>
        <tissue evidence="2">Vines</tissue>
    </source>
</reference>
<keyword evidence="3" id="KW-1185">Reference proteome</keyword>
<gene>
    <name evidence="2" type="ORF">DM860_003115</name>
</gene>
<dbReference type="Pfam" id="PF14111">
    <property type="entry name" value="DUF4283"/>
    <property type="match status" value="1"/>
</dbReference>
<dbReference type="InterPro" id="IPR025558">
    <property type="entry name" value="DUF4283"/>
</dbReference>
<organism evidence="2 3">
    <name type="scientific">Cuscuta australis</name>
    <dbReference type="NCBI Taxonomy" id="267555"/>
    <lineage>
        <taxon>Eukaryota</taxon>
        <taxon>Viridiplantae</taxon>
        <taxon>Streptophyta</taxon>
        <taxon>Embryophyta</taxon>
        <taxon>Tracheophyta</taxon>
        <taxon>Spermatophyta</taxon>
        <taxon>Magnoliopsida</taxon>
        <taxon>eudicotyledons</taxon>
        <taxon>Gunneridae</taxon>
        <taxon>Pentapetalae</taxon>
        <taxon>asterids</taxon>
        <taxon>lamiids</taxon>
        <taxon>Solanales</taxon>
        <taxon>Convolvulaceae</taxon>
        <taxon>Cuscuteae</taxon>
        <taxon>Cuscuta</taxon>
        <taxon>Cuscuta subgen. Grammica</taxon>
        <taxon>Cuscuta sect. Cleistogrammica</taxon>
    </lineage>
</organism>
<name>A0A328D1D6_9ASTE</name>
<evidence type="ECO:0000313" key="2">
    <source>
        <dbReference type="EMBL" id="RAL39582.1"/>
    </source>
</evidence>
<evidence type="ECO:0000313" key="3">
    <source>
        <dbReference type="Proteomes" id="UP000249390"/>
    </source>
</evidence>
<feature type="domain" description="DUF4283" evidence="1">
    <location>
        <begin position="42"/>
        <end position="102"/>
    </location>
</feature>
<accession>A0A328D1D6</accession>
<protein>
    <recommendedName>
        <fullName evidence="1">DUF4283 domain-containing protein</fullName>
    </recommendedName>
</protein>
<sequence length="144" mass="16469">MNNQGLNGIQADLDQLDLNDEETGISFGSDGSLVLQEVQDESFTLVGRLLTDKPYKFKVFKQVMASVWRPALGMQINQGEDGLIWFRFFHRKDAERILSEGPDELRAGRKKVAEIGARWLRDDKESWGGPSGADFLERHYHTKW</sequence>
<dbReference type="EMBL" id="NQVE01000200">
    <property type="protein sequence ID" value="RAL39582.1"/>
    <property type="molecule type" value="Genomic_DNA"/>
</dbReference>